<comment type="caution">
    <text evidence="1">The sequence shown here is derived from an EMBL/GenBank/DDBJ whole genome shotgun (WGS) entry which is preliminary data.</text>
</comment>
<reference evidence="1 2" key="1">
    <citation type="submission" date="2024-05" db="EMBL/GenBank/DDBJ databases">
        <title>Genetic variation in Jamaican populations of the coffee berry borer (Hypothenemus hampei).</title>
        <authorList>
            <person name="Errbii M."/>
            <person name="Myrie A."/>
        </authorList>
    </citation>
    <scope>NUCLEOTIDE SEQUENCE [LARGE SCALE GENOMIC DNA]</scope>
    <source>
        <strain evidence="1">JA-Hopewell-2020-01-JO</strain>
        <tissue evidence="1">Whole body</tissue>
    </source>
</reference>
<evidence type="ECO:0000313" key="1">
    <source>
        <dbReference type="EMBL" id="KAL1502348.1"/>
    </source>
</evidence>
<protein>
    <submittedName>
        <fullName evidence="1">Uncharacterized protein</fullName>
    </submittedName>
</protein>
<evidence type="ECO:0000313" key="2">
    <source>
        <dbReference type="Proteomes" id="UP001566132"/>
    </source>
</evidence>
<dbReference type="Proteomes" id="UP001566132">
    <property type="component" value="Unassembled WGS sequence"/>
</dbReference>
<organism evidence="1 2">
    <name type="scientific">Hypothenemus hampei</name>
    <name type="common">Coffee berry borer</name>
    <dbReference type="NCBI Taxonomy" id="57062"/>
    <lineage>
        <taxon>Eukaryota</taxon>
        <taxon>Metazoa</taxon>
        <taxon>Ecdysozoa</taxon>
        <taxon>Arthropoda</taxon>
        <taxon>Hexapoda</taxon>
        <taxon>Insecta</taxon>
        <taxon>Pterygota</taxon>
        <taxon>Neoptera</taxon>
        <taxon>Endopterygota</taxon>
        <taxon>Coleoptera</taxon>
        <taxon>Polyphaga</taxon>
        <taxon>Cucujiformia</taxon>
        <taxon>Curculionidae</taxon>
        <taxon>Scolytinae</taxon>
        <taxon>Hypothenemus</taxon>
    </lineage>
</organism>
<dbReference type="AlphaFoldDB" id="A0ABD1EU76"/>
<proteinExistence type="predicted"/>
<gene>
    <name evidence="1" type="ORF">ABEB36_007502</name>
</gene>
<name>A0ABD1EU76_HYPHA</name>
<accession>A0ABD1EU76</accession>
<sequence length="189" mass="22093">MKIADNLVLIPLDKIIVDISFHFERKSPRAGVREKSKYHKLLQIAKGYYTSEKLEEIAKPLWVEYQFKIKLNNKEFLAHFLKNSYHQIEIENFSGLENDAKGNIFFKFTTGNSKHSFTFNKDSRVITLKSNIFDMVKLKHYLCNENTIKIENSENSFNTAGKMRTEMCSTDKSDACAVYRSFRALWSQL</sequence>
<dbReference type="EMBL" id="JBDJPC010000005">
    <property type="protein sequence ID" value="KAL1502348.1"/>
    <property type="molecule type" value="Genomic_DNA"/>
</dbReference>
<keyword evidence="2" id="KW-1185">Reference proteome</keyword>